<dbReference type="AlphaFoldDB" id="A0A3B0VFW7"/>
<evidence type="ECO:0000256" key="1">
    <source>
        <dbReference type="SAM" id="MobiDB-lite"/>
    </source>
</evidence>
<sequence>MMNWSKEQQARFDELRQREMAGTITAPDQQELETLTASLTQAADDALIQAITKLQHEQVKLEAGLQQRQHENEELANLLHQQEQLTAESRQWLQDFDRRHAQIRERYTRLTGEALTPG</sequence>
<accession>A0A3B0VFW7</accession>
<feature type="compositionally biased region" description="Basic and acidic residues" evidence="1">
    <location>
        <begin position="8"/>
        <end position="19"/>
    </location>
</feature>
<protein>
    <submittedName>
        <fullName evidence="2">Uncharacterized protein</fullName>
    </submittedName>
</protein>
<name>A0A3B0VFW7_9ZZZZ</name>
<evidence type="ECO:0000313" key="2">
    <source>
        <dbReference type="EMBL" id="VAW41811.1"/>
    </source>
</evidence>
<proteinExistence type="predicted"/>
<organism evidence="2">
    <name type="scientific">hydrothermal vent metagenome</name>
    <dbReference type="NCBI Taxonomy" id="652676"/>
    <lineage>
        <taxon>unclassified sequences</taxon>
        <taxon>metagenomes</taxon>
        <taxon>ecological metagenomes</taxon>
    </lineage>
</organism>
<reference evidence="2" key="1">
    <citation type="submission" date="2018-06" db="EMBL/GenBank/DDBJ databases">
        <authorList>
            <person name="Zhirakovskaya E."/>
        </authorList>
    </citation>
    <scope>NUCLEOTIDE SEQUENCE</scope>
</reference>
<gene>
    <name evidence="2" type="ORF">MNBD_CHLOROFLEXI01-2219</name>
</gene>
<dbReference type="EMBL" id="UOEU01000859">
    <property type="protein sequence ID" value="VAW41811.1"/>
    <property type="molecule type" value="Genomic_DNA"/>
</dbReference>
<feature type="region of interest" description="Disordered" evidence="1">
    <location>
        <begin position="1"/>
        <end position="29"/>
    </location>
</feature>